<dbReference type="EC" id="2.7.13.3" evidence="3"/>
<keyword evidence="11" id="KW-0902">Two-component regulatory system</keyword>
<evidence type="ECO:0000256" key="9">
    <source>
        <dbReference type="ARBA" id="ARBA00022840"/>
    </source>
</evidence>
<feature type="domain" description="Histidine kinase" evidence="15">
    <location>
        <begin position="157"/>
        <end position="370"/>
    </location>
</feature>
<dbReference type="CDD" id="cd00075">
    <property type="entry name" value="HATPase"/>
    <property type="match status" value="1"/>
</dbReference>
<reference evidence="17 18" key="1">
    <citation type="submission" date="2018-07" db="EMBL/GenBank/DDBJ databases">
        <title>Whole genome Sequencing of Pseudoxanthomonas gei KCTC 32298 (T).</title>
        <authorList>
            <person name="Kumar S."/>
            <person name="Bansal K."/>
            <person name="Kaur A."/>
            <person name="Patil P."/>
            <person name="Sharma S."/>
            <person name="Patil P.B."/>
        </authorList>
    </citation>
    <scope>NUCLEOTIDE SEQUENCE [LARGE SCALE GENOMIC DNA]</scope>
    <source>
        <strain evidence="17 18">KCTC 32298</strain>
    </source>
</reference>
<keyword evidence="6" id="KW-0812">Transmembrane</keyword>
<dbReference type="Pfam" id="PF00512">
    <property type="entry name" value="HisKA"/>
    <property type="match status" value="1"/>
</dbReference>
<evidence type="ECO:0000256" key="5">
    <source>
        <dbReference type="ARBA" id="ARBA00022679"/>
    </source>
</evidence>
<evidence type="ECO:0000256" key="14">
    <source>
        <dbReference type="SAM" id="MobiDB-lite"/>
    </source>
</evidence>
<evidence type="ECO:0000256" key="11">
    <source>
        <dbReference type="ARBA" id="ARBA00023012"/>
    </source>
</evidence>
<dbReference type="Pfam" id="PF02518">
    <property type="entry name" value="HATPase_c"/>
    <property type="match status" value="1"/>
</dbReference>
<dbReference type="Gene3D" id="3.30.450.20">
    <property type="entry name" value="PAS domain"/>
    <property type="match status" value="1"/>
</dbReference>
<dbReference type="InterPro" id="IPR003594">
    <property type="entry name" value="HATPase_dom"/>
</dbReference>
<comment type="caution">
    <text evidence="17">The sequence shown here is derived from an EMBL/GenBank/DDBJ whole genome shotgun (WGS) entry which is preliminary data.</text>
</comment>
<dbReference type="PROSITE" id="PS50112">
    <property type="entry name" value="PAS"/>
    <property type="match status" value="1"/>
</dbReference>
<keyword evidence="7" id="KW-0547">Nucleotide-binding</keyword>
<evidence type="ECO:0000256" key="7">
    <source>
        <dbReference type="ARBA" id="ARBA00022741"/>
    </source>
</evidence>
<dbReference type="InterPro" id="IPR000014">
    <property type="entry name" value="PAS"/>
</dbReference>
<keyword evidence="12" id="KW-0472">Membrane</keyword>
<comment type="subcellular location">
    <subcellularLocation>
        <location evidence="2">Membrane</location>
        <topology evidence="2">Multi-pass membrane protein</topology>
    </subcellularLocation>
</comment>
<feature type="domain" description="PAS" evidence="16">
    <location>
        <begin position="7"/>
        <end position="45"/>
    </location>
</feature>
<feature type="coiled-coil region" evidence="13">
    <location>
        <begin position="116"/>
        <end position="143"/>
    </location>
</feature>
<proteinExistence type="predicted"/>
<evidence type="ECO:0000256" key="1">
    <source>
        <dbReference type="ARBA" id="ARBA00000085"/>
    </source>
</evidence>
<dbReference type="InterPro" id="IPR003661">
    <property type="entry name" value="HisK_dim/P_dom"/>
</dbReference>
<evidence type="ECO:0000256" key="6">
    <source>
        <dbReference type="ARBA" id="ARBA00022692"/>
    </source>
</evidence>
<evidence type="ECO:0000259" key="16">
    <source>
        <dbReference type="PROSITE" id="PS50112"/>
    </source>
</evidence>
<keyword evidence="10" id="KW-1133">Transmembrane helix</keyword>
<dbReference type="SUPFAM" id="SSF55874">
    <property type="entry name" value="ATPase domain of HSP90 chaperone/DNA topoisomerase II/histidine kinase"/>
    <property type="match status" value="1"/>
</dbReference>
<dbReference type="SMART" id="SM00388">
    <property type="entry name" value="HisKA"/>
    <property type="match status" value="1"/>
</dbReference>
<dbReference type="PROSITE" id="PS50109">
    <property type="entry name" value="HIS_KIN"/>
    <property type="match status" value="1"/>
</dbReference>
<dbReference type="InterPro" id="IPR036890">
    <property type="entry name" value="HATPase_C_sf"/>
</dbReference>
<evidence type="ECO:0000256" key="4">
    <source>
        <dbReference type="ARBA" id="ARBA00022553"/>
    </source>
</evidence>
<dbReference type="CDD" id="cd00130">
    <property type="entry name" value="PAS"/>
    <property type="match status" value="1"/>
</dbReference>
<dbReference type="EMBL" id="QOVG01000006">
    <property type="protein sequence ID" value="NDK39339.1"/>
    <property type="molecule type" value="Genomic_DNA"/>
</dbReference>
<dbReference type="InterPro" id="IPR050351">
    <property type="entry name" value="BphY/WalK/GraS-like"/>
</dbReference>
<comment type="catalytic activity">
    <reaction evidence="1">
        <text>ATP + protein L-histidine = ADP + protein N-phospho-L-histidine.</text>
        <dbReference type="EC" id="2.7.13.3"/>
    </reaction>
</comment>
<dbReference type="InterPro" id="IPR004358">
    <property type="entry name" value="Sig_transdc_His_kin-like_C"/>
</dbReference>
<dbReference type="SUPFAM" id="SSF47384">
    <property type="entry name" value="Homodimeric domain of signal transducing histidine kinase"/>
    <property type="match status" value="1"/>
</dbReference>
<dbReference type="InterPro" id="IPR035965">
    <property type="entry name" value="PAS-like_dom_sf"/>
</dbReference>
<dbReference type="CDD" id="cd00082">
    <property type="entry name" value="HisKA"/>
    <property type="match status" value="1"/>
</dbReference>
<keyword evidence="13" id="KW-0175">Coiled coil</keyword>
<dbReference type="Pfam" id="PF13426">
    <property type="entry name" value="PAS_9"/>
    <property type="match status" value="1"/>
</dbReference>
<evidence type="ECO:0000256" key="8">
    <source>
        <dbReference type="ARBA" id="ARBA00022777"/>
    </source>
</evidence>
<dbReference type="SMART" id="SM00387">
    <property type="entry name" value="HATPase_c"/>
    <property type="match status" value="1"/>
</dbReference>
<evidence type="ECO:0000256" key="10">
    <source>
        <dbReference type="ARBA" id="ARBA00022989"/>
    </source>
</evidence>
<dbReference type="Gene3D" id="1.10.287.130">
    <property type="match status" value="1"/>
</dbReference>
<feature type="region of interest" description="Disordered" evidence="14">
    <location>
        <begin position="365"/>
        <end position="386"/>
    </location>
</feature>
<organism evidence="17 18">
    <name type="scientific">Pseudoxanthomonas gei</name>
    <dbReference type="NCBI Taxonomy" id="1383030"/>
    <lineage>
        <taxon>Bacteria</taxon>
        <taxon>Pseudomonadati</taxon>
        <taxon>Pseudomonadota</taxon>
        <taxon>Gammaproteobacteria</taxon>
        <taxon>Lysobacterales</taxon>
        <taxon>Lysobacteraceae</taxon>
        <taxon>Pseudoxanthomonas</taxon>
    </lineage>
</organism>
<accession>A0ABX0AJD4</accession>
<dbReference type="Proteomes" id="UP001429354">
    <property type="component" value="Unassembled WGS sequence"/>
</dbReference>
<dbReference type="NCBIfam" id="TIGR00229">
    <property type="entry name" value="sensory_box"/>
    <property type="match status" value="1"/>
</dbReference>
<keyword evidence="9" id="KW-0067">ATP-binding</keyword>
<evidence type="ECO:0000313" key="18">
    <source>
        <dbReference type="Proteomes" id="UP001429354"/>
    </source>
</evidence>
<gene>
    <name evidence="17" type="ORF">DT603_10845</name>
</gene>
<dbReference type="GO" id="GO:0016301">
    <property type="term" value="F:kinase activity"/>
    <property type="evidence" value="ECO:0007669"/>
    <property type="project" value="UniProtKB-KW"/>
</dbReference>
<dbReference type="SUPFAM" id="SSF55785">
    <property type="entry name" value="PYP-like sensor domain (PAS domain)"/>
    <property type="match status" value="1"/>
</dbReference>
<feature type="compositionally biased region" description="Polar residues" evidence="14">
    <location>
        <begin position="372"/>
        <end position="386"/>
    </location>
</feature>
<evidence type="ECO:0000256" key="2">
    <source>
        <dbReference type="ARBA" id="ARBA00004141"/>
    </source>
</evidence>
<dbReference type="PRINTS" id="PR00344">
    <property type="entry name" value="BCTRLSENSOR"/>
</dbReference>
<dbReference type="Gene3D" id="3.30.565.10">
    <property type="entry name" value="Histidine kinase-like ATPase, C-terminal domain"/>
    <property type="match status" value="1"/>
</dbReference>
<dbReference type="SMART" id="SM00091">
    <property type="entry name" value="PAS"/>
    <property type="match status" value="1"/>
</dbReference>
<evidence type="ECO:0000313" key="17">
    <source>
        <dbReference type="EMBL" id="NDK39339.1"/>
    </source>
</evidence>
<sequence>MPQPGALYEGAACGLLLTELDGSIVQANQTFCQWLGYPASELAGKRFPGLLSVGARMFHQTHWLPLMRLQGSVSEVKMDFRHRDGHKVPMVVNARMHEAASGRSYHALAAFMATDRDRYERELIRARAEAEELLQQRTALQEEARDRGLFAEQMIGIVSHDLRNPLTAIRVGAEMLGLDETDPKRLRLANRINQSVDRALNLIADLLDFTLTRSGRPLAISRRRTRLHEVIAGGIDELRLSFPSLAIVHKRRGSGMVDGDRQRLLQVLGNLVANAERYGDRTRTVTVTSSIADGMASLTVHNHGPSINAAVLPTLFMAMTRGSHAHDAGGGVGLGLYIVSEIAKEHGGKAIVASDPQAGTSIGIEFPVRAPVSTTPSRNSAQNDRS</sequence>
<evidence type="ECO:0000256" key="12">
    <source>
        <dbReference type="ARBA" id="ARBA00023136"/>
    </source>
</evidence>
<protein>
    <recommendedName>
        <fullName evidence="3">histidine kinase</fullName>
        <ecNumber evidence="3">2.7.13.3</ecNumber>
    </recommendedName>
</protein>
<dbReference type="InterPro" id="IPR036097">
    <property type="entry name" value="HisK_dim/P_sf"/>
</dbReference>
<evidence type="ECO:0000259" key="15">
    <source>
        <dbReference type="PROSITE" id="PS50109"/>
    </source>
</evidence>
<keyword evidence="18" id="KW-1185">Reference proteome</keyword>
<keyword evidence="5" id="KW-0808">Transferase</keyword>
<keyword evidence="4" id="KW-0597">Phosphoprotein</keyword>
<dbReference type="InterPro" id="IPR005467">
    <property type="entry name" value="His_kinase_dom"/>
</dbReference>
<dbReference type="PANTHER" id="PTHR42878">
    <property type="entry name" value="TWO-COMPONENT HISTIDINE KINASE"/>
    <property type="match status" value="1"/>
</dbReference>
<name>A0ABX0AJD4_9GAMM</name>
<evidence type="ECO:0000256" key="3">
    <source>
        <dbReference type="ARBA" id="ARBA00012438"/>
    </source>
</evidence>
<evidence type="ECO:0000256" key="13">
    <source>
        <dbReference type="SAM" id="Coils"/>
    </source>
</evidence>
<keyword evidence="8 17" id="KW-0418">Kinase</keyword>
<dbReference type="PANTHER" id="PTHR42878:SF7">
    <property type="entry name" value="SENSOR HISTIDINE KINASE GLRK"/>
    <property type="match status" value="1"/>
</dbReference>